<dbReference type="InterPro" id="IPR008928">
    <property type="entry name" value="6-hairpin_glycosidase_sf"/>
</dbReference>
<comment type="similarity">
    <text evidence="1">Belongs to the glycosyl hydrolase 15 family.</text>
</comment>
<proteinExistence type="inferred from homology"/>
<evidence type="ECO:0000256" key="1">
    <source>
        <dbReference type="ARBA" id="ARBA00006188"/>
    </source>
</evidence>
<dbReference type="Gene3D" id="1.50.10.10">
    <property type="match status" value="1"/>
</dbReference>
<dbReference type="PANTHER" id="PTHR31616:SF0">
    <property type="entry name" value="GLUCAN 1,4-ALPHA-GLUCOSIDASE"/>
    <property type="match status" value="1"/>
</dbReference>
<organism evidence="4 5">
    <name type="scientific">Methanoculleus formosensis</name>
    <dbReference type="NCBI Taxonomy" id="2590886"/>
    <lineage>
        <taxon>Archaea</taxon>
        <taxon>Methanobacteriati</taxon>
        <taxon>Methanobacteriota</taxon>
        <taxon>Stenosarchaea group</taxon>
        <taxon>Methanomicrobia</taxon>
        <taxon>Methanomicrobiales</taxon>
        <taxon>Methanomicrobiaceae</taxon>
        <taxon>Methanoculleus</taxon>
    </lineage>
</organism>
<dbReference type="Proteomes" id="UP001065682">
    <property type="component" value="Unassembled WGS sequence"/>
</dbReference>
<dbReference type="Pfam" id="PF00723">
    <property type="entry name" value="Glyco_hydro_15"/>
    <property type="match status" value="1"/>
</dbReference>
<dbReference type="InterPro" id="IPR011613">
    <property type="entry name" value="GH15-like"/>
</dbReference>
<evidence type="ECO:0000313" key="4">
    <source>
        <dbReference type="EMBL" id="MCT8336243.1"/>
    </source>
</evidence>
<reference evidence="4" key="1">
    <citation type="submission" date="2019-06" db="EMBL/GenBank/DDBJ databases">
        <title>Methanoculleus strain from Tamsui River, Taipei, Taiwan.</title>
        <authorList>
            <person name="You Y.-T."/>
            <person name="Chen S.-C."/>
            <person name="Lai S.-J."/>
            <person name="Lee Y.-C."/>
            <person name="Lai M.-C."/>
        </authorList>
    </citation>
    <scope>NUCLEOTIDE SEQUENCE</scope>
    <source>
        <strain evidence="4">Afa-1</strain>
    </source>
</reference>
<keyword evidence="5" id="KW-1185">Reference proteome</keyword>
<comment type="caution">
    <text evidence="4">The sequence shown here is derived from an EMBL/GenBank/DDBJ whole genome shotgun (WGS) entry which is preliminary data.</text>
</comment>
<feature type="domain" description="GH15-like" evidence="2">
    <location>
        <begin position="258"/>
        <end position="613"/>
    </location>
</feature>
<sequence length="641" mass="70556">MRTPDDPRPPGDPAPAGYLPISGYGFIGNLRTAALVGRNGSIDWCCFPYLDSPSVFAAILDAGQGGRFSVSVADGGSGDQDYIEDTNVLVTRFATDSGRLAVTDLMPLSGEIAGRGGSHAPPVIVRMLDCEEGTVEVAVEWSPRFDYARTRTQIEEVPGGWLATGGGEALFLCGPESAAIDEAGRDAVLRARFTMREGERRVLQTHWGIEDMTCDPARAEAAFDETIRVWRTWAHYEDLAQTPRWAGEWLPYVTRAELTLKLLTMADSGAIAAAPTTSLPEEIGGVRNWDYRYAWVRDASMTAQALVSLGHPREAIEFLQWMERTAEAHSGARQPQVLFGLHDPTADPEEIELEHLEGYRGSRPVRIGNAAARQLQLETFGELVSTGYELARRGVNLGPEALRFLSAVADYACRRWKEPDQGIWEIRGPPQHFVYSKVMVWVALDRAIYLAEHHGLAGGVDWWKRTRATIRERVLAEGYDEEVGSFVQAFGSKALDASNLRIPLVEFLPFDDERVQGTIDATIEHLTKNGLVYRYLTDDGLPGGEGAFGLCTFWLVDVLALSGRVEEAKEIFTGIVARMNSVGLLPEEFDPGTGEYLGNFPQAYTHIGLVNSALYLAHAEGRWVPEHAPAGIPREGLRRRG</sequence>
<evidence type="ECO:0000259" key="3">
    <source>
        <dbReference type="Pfam" id="PF19291"/>
    </source>
</evidence>
<gene>
    <name evidence="4" type="ORF">FKB36_01695</name>
</gene>
<dbReference type="AlphaFoldDB" id="A0A9E4ZIS0"/>
<keyword evidence="4" id="KW-0378">Hydrolase</keyword>
<dbReference type="InterPro" id="IPR012341">
    <property type="entry name" value="6hp_glycosidase-like_sf"/>
</dbReference>
<dbReference type="SUPFAM" id="SSF48208">
    <property type="entry name" value="Six-hairpin glycosidases"/>
    <property type="match status" value="1"/>
</dbReference>
<evidence type="ECO:0000313" key="5">
    <source>
        <dbReference type="Proteomes" id="UP001065682"/>
    </source>
</evidence>
<evidence type="ECO:0000259" key="2">
    <source>
        <dbReference type="Pfam" id="PF00723"/>
    </source>
</evidence>
<dbReference type="EMBL" id="VHLL01000001">
    <property type="protein sequence ID" value="MCT8336243.1"/>
    <property type="molecule type" value="Genomic_DNA"/>
</dbReference>
<dbReference type="RefSeq" id="WP_261596296.1">
    <property type="nucleotide sequence ID" value="NZ_VHLL01000001.1"/>
</dbReference>
<dbReference type="Pfam" id="PF19291">
    <property type="entry name" value="TREH_N"/>
    <property type="match status" value="1"/>
</dbReference>
<protein>
    <submittedName>
        <fullName evidence="4">Glycoside hydrolase family 15 protein</fullName>
    </submittedName>
</protein>
<feature type="domain" description="Trehalase-like N-terminal" evidence="3">
    <location>
        <begin position="20"/>
        <end position="219"/>
    </location>
</feature>
<dbReference type="InterPro" id="IPR045582">
    <property type="entry name" value="Trehalase-like_N"/>
</dbReference>
<dbReference type="GO" id="GO:0005975">
    <property type="term" value="P:carbohydrate metabolic process"/>
    <property type="evidence" value="ECO:0007669"/>
    <property type="project" value="InterPro"/>
</dbReference>
<dbReference type="PANTHER" id="PTHR31616">
    <property type="entry name" value="TREHALASE"/>
    <property type="match status" value="1"/>
</dbReference>
<dbReference type="GO" id="GO:0004553">
    <property type="term" value="F:hydrolase activity, hydrolyzing O-glycosyl compounds"/>
    <property type="evidence" value="ECO:0007669"/>
    <property type="project" value="TreeGrafter"/>
</dbReference>
<accession>A0A9E4ZIS0</accession>
<name>A0A9E4ZIS0_9EURY</name>